<name>A0A1I1ZAQ6_9BURK</name>
<dbReference type="STRING" id="1177982.SAMN04489711_10129"/>
<feature type="chain" id="PRO_5011486930" description="DUF2946 domain-containing protein" evidence="1">
    <location>
        <begin position="27"/>
        <end position="155"/>
    </location>
</feature>
<evidence type="ECO:0000313" key="2">
    <source>
        <dbReference type="EMBL" id="SFE28846.1"/>
    </source>
</evidence>
<protein>
    <recommendedName>
        <fullName evidence="4">DUF2946 domain-containing protein</fullName>
    </recommendedName>
</protein>
<dbReference type="EMBL" id="FONX01000001">
    <property type="protein sequence ID" value="SFE28846.1"/>
    <property type="molecule type" value="Genomic_DNA"/>
</dbReference>
<sequence>MRSRFRLLLLLIVLTALRGLAGPAMAAGMALPQGPAAVVQMAASHAHGATAAHDGALHAAHEEHGADSLAHASSATPCHGDIALPAAHDCGPGHGGDPSTPSHAACADCEICHTALLAPAVGATPPAARHAGRMTAAATRFASAGAALPIKPPIS</sequence>
<dbReference type="RefSeq" id="WP_092936412.1">
    <property type="nucleotide sequence ID" value="NZ_FONX01000001.1"/>
</dbReference>
<evidence type="ECO:0000256" key="1">
    <source>
        <dbReference type="SAM" id="SignalP"/>
    </source>
</evidence>
<gene>
    <name evidence="2" type="ORF">SAMN04489711_10129</name>
</gene>
<dbReference type="AlphaFoldDB" id="A0A1I1ZAQ6"/>
<proteinExistence type="predicted"/>
<accession>A0A1I1ZAQ6</accession>
<evidence type="ECO:0008006" key="4">
    <source>
        <dbReference type="Google" id="ProtNLM"/>
    </source>
</evidence>
<evidence type="ECO:0000313" key="3">
    <source>
        <dbReference type="Proteomes" id="UP000199119"/>
    </source>
</evidence>
<dbReference type="OrthoDB" id="10019683at2"/>
<keyword evidence="3" id="KW-1185">Reference proteome</keyword>
<keyword evidence="1" id="KW-0732">Signal</keyword>
<organism evidence="2 3">
    <name type="scientific">Paracidovorax wautersii</name>
    <dbReference type="NCBI Taxonomy" id="1177982"/>
    <lineage>
        <taxon>Bacteria</taxon>
        <taxon>Pseudomonadati</taxon>
        <taxon>Pseudomonadota</taxon>
        <taxon>Betaproteobacteria</taxon>
        <taxon>Burkholderiales</taxon>
        <taxon>Comamonadaceae</taxon>
        <taxon>Paracidovorax</taxon>
    </lineage>
</organism>
<feature type="signal peptide" evidence="1">
    <location>
        <begin position="1"/>
        <end position="26"/>
    </location>
</feature>
<reference evidence="3" key="1">
    <citation type="submission" date="2016-10" db="EMBL/GenBank/DDBJ databases">
        <authorList>
            <person name="Varghese N."/>
            <person name="Submissions S."/>
        </authorList>
    </citation>
    <scope>NUCLEOTIDE SEQUENCE [LARGE SCALE GENOMIC DNA]</scope>
    <source>
        <strain evidence="3">DSM 27981</strain>
    </source>
</reference>
<dbReference type="Proteomes" id="UP000199119">
    <property type="component" value="Unassembled WGS sequence"/>
</dbReference>